<feature type="transmembrane region" description="Helical" evidence="6">
    <location>
        <begin position="61"/>
        <end position="80"/>
    </location>
</feature>
<dbReference type="PANTHER" id="PTHR36506:SF1">
    <property type="entry name" value="PREFLAGELLIN PEPTIDASE"/>
    <property type="match status" value="1"/>
</dbReference>
<gene>
    <name evidence="8" type="ORF">SAMN04487993_1007236</name>
</gene>
<keyword evidence="9" id="KW-1185">Reference proteome</keyword>
<feature type="transmembrane region" description="Helical" evidence="6">
    <location>
        <begin position="31"/>
        <end position="54"/>
    </location>
</feature>
<evidence type="ECO:0000256" key="6">
    <source>
        <dbReference type="SAM" id="Phobius"/>
    </source>
</evidence>
<evidence type="ECO:0000256" key="2">
    <source>
        <dbReference type="ARBA" id="ARBA00022475"/>
    </source>
</evidence>
<protein>
    <submittedName>
        <fullName evidence="8">Prepilin peptidase CpaA</fullName>
    </submittedName>
</protein>
<dbReference type="STRING" id="555512.SAMN04487993_1007236"/>
<dbReference type="PANTHER" id="PTHR36506">
    <property type="entry name" value="PREFLAGELLIN PEPTIDASE"/>
    <property type="match status" value="1"/>
</dbReference>
<dbReference type="EMBL" id="FNEJ01000007">
    <property type="protein sequence ID" value="SDI64044.1"/>
    <property type="molecule type" value="Genomic_DNA"/>
</dbReference>
<name>A0A1G8M7Y4_9RHOB</name>
<organism evidence="8 9">
    <name type="scientific">Salipiger marinus</name>
    <dbReference type="NCBI Taxonomy" id="555512"/>
    <lineage>
        <taxon>Bacteria</taxon>
        <taxon>Pseudomonadati</taxon>
        <taxon>Pseudomonadota</taxon>
        <taxon>Alphaproteobacteria</taxon>
        <taxon>Rhodobacterales</taxon>
        <taxon>Roseobacteraceae</taxon>
        <taxon>Salipiger</taxon>
    </lineage>
</organism>
<evidence type="ECO:0000259" key="7">
    <source>
        <dbReference type="Pfam" id="PF01478"/>
    </source>
</evidence>
<dbReference type="Proteomes" id="UP000199093">
    <property type="component" value="Unassembled WGS sequence"/>
</dbReference>
<reference evidence="9" key="1">
    <citation type="submission" date="2016-10" db="EMBL/GenBank/DDBJ databases">
        <authorList>
            <person name="Varghese N."/>
            <person name="Submissions S."/>
        </authorList>
    </citation>
    <scope>NUCLEOTIDE SEQUENCE [LARGE SCALE GENOMIC DNA]</scope>
    <source>
        <strain evidence="9">DSM 26424</strain>
    </source>
</reference>
<keyword evidence="3 6" id="KW-0812">Transmembrane</keyword>
<dbReference type="GO" id="GO:0004190">
    <property type="term" value="F:aspartic-type endopeptidase activity"/>
    <property type="evidence" value="ECO:0007669"/>
    <property type="project" value="InterPro"/>
</dbReference>
<keyword evidence="5 6" id="KW-0472">Membrane</keyword>
<dbReference type="GO" id="GO:0005886">
    <property type="term" value="C:plasma membrane"/>
    <property type="evidence" value="ECO:0007669"/>
    <property type="project" value="UniProtKB-SubCell"/>
</dbReference>
<keyword evidence="4 6" id="KW-1133">Transmembrane helix</keyword>
<dbReference type="AlphaFoldDB" id="A0A1G8M7Y4"/>
<dbReference type="Pfam" id="PF01478">
    <property type="entry name" value="Peptidase_A24"/>
    <property type="match status" value="1"/>
</dbReference>
<sequence length="165" mass="17152">MVFTLLGCAVFVLLLLQAGLGDLARMRIPNRLVLALLLGYAVLAPLSGFSLLAISLGLGGAAVVFGLGLCLFACGWMGGGDVKLMAVVSLWLGLPHLGDFLLWTSVFGGLLTLGLMICRARPLPEALAGRALSLRAGETRVPYGVAIAAAGLFVFASTPWTAPLW</sequence>
<evidence type="ECO:0000313" key="9">
    <source>
        <dbReference type="Proteomes" id="UP000199093"/>
    </source>
</evidence>
<dbReference type="Gene3D" id="1.20.120.1220">
    <property type="match status" value="1"/>
</dbReference>
<feature type="transmembrane region" description="Helical" evidence="6">
    <location>
        <begin position="141"/>
        <end position="162"/>
    </location>
</feature>
<evidence type="ECO:0000256" key="5">
    <source>
        <dbReference type="ARBA" id="ARBA00023136"/>
    </source>
</evidence>
<keyword evidence="2" id="KW-1003">Cell membrane</keyword>
<comment type="subcellular location">
    <subcellularLocation>
        <location evidence="1">Cell membrane</location>
        <topology evidence="1">Multi-pass membrane protein</topology>
    </subcellularLocation>
</comment>
<evidence type="ECO:0000256" key="1">
    <source>
        <dbReference type="ARBA" id="ARBA00004651"/>
    </source>
</evidence>
<evidence type="ECO:0000256" key="3">
    <source>
        <dbReference type="ARBA" id="ARBA00022692"/>
    </source>
</evidence>
<dbReference type="InterPro" id="IPR000045">
    <property type="entry name" value="Prepilin_IV_endopep_pep"/>
</dbReference>
<proteinExistence type="predicted"/>
<feature type="transmembrane region" description="Helical" evidence="6">
    <location>
        <begin position="100"/>
        <end position="120"/>
    </location>
</feature>
<accession>A0A1G8M7Y4</accession>
<dbReference type="InterPro" id="IPR052218">
    <property type="entry name" value="Preflagellin_Peptidase"/>
</dbReference>
<evidence type="ECO:0000313" key="8">
    <source>
        <dbReference type="EMBL" id="SDI64044.1"/>
    </source>
</evidence>
<evidence type="ECO:0000256" key="4">
    <source>
        <dbReference type="ARBA" id="ARBA00022989"/>
    </source>
</evidence>
<feature type="domain" description="Prepilin type IV endopeptidase peptidase" evidence="7">
    <location>
        <begin position="10"/>
        <end position="113"/>
    </location>
</feature>